<name>A0A6J5LKL5_9CAUD</name>
<protein>
    <submittedName>
        <fullName evidence="1">Uncharacterized protein</fullName>
    </submittedName>
</protein>
<proteinExistence type="predicted"/>
<dbReference type="EMBL" id="LR796274">
    <property type="protein sequence ID" value="CAB4133656.1"/>
    <property type="molecule type" value="Genomic_DNA"/>
</dbReference>
<organism evidence="1">
    <name type="scientific">uncultured Caudovirales phage</name>
    <dbReference type="NCBI Taxonomy" id="2100421"/>
    <lineage>
        <taxon>Viruses</taxon>
        <taxon>Duplodnaviria</taxon>
        <taxon>Heunggongvirae</taxon>
        <taxon>Uroviricota</taxon>
        <taxon>Caudoviricetes</taxon>
        <taxon>Peduoviridae</taxon>
        <taxon>Maltschvirus</taxon>
        <taxon>Maltschvirus maltsch</taxon>
    </lineage>
</organism>
<reference evidence="1" key="1">
    <citation type="submission" date="2020-04" db="EMBL/GenBank/DDBJ databases">
        <authorList>
            <person name="Chiriac C."/>
            <person name="Salcher M."/>
            <person name="Ghai R."/>
            <person name="Kavagutti S V."/>
        </authorList>
    </citation>
    <scope>NUCLEOTIDE SEQUENCE</scope>
</reference>
<accession>A0A6J5LKL5</accession>
<sequence>MKWLDRWLYRKVRDMWDHSYKYNDDSIHIISSNTKISRGTDSSETVNMDNSLRFNVLPALGGTVVEVRHPYEQKIDRSPISIHVIPDGEDISEHIGRIISLELLKKG</sequence>
<gene>
    <name evidence="1" type="ORF">UFOVP257_378</name>
</gene>
<evidence type="ECO:0000313" key="1">
    <source>
        <dbReference type="EMBL" id="CAB4133656.1"/>
    </source>
</evidence>